<feature type="binding site" evidence="4">
    <location>
        <position position="73"/>
    </location>
    <ligand>
        <name>a divalent metal cation</name>
        <dbReference type="ChEBI" id="CHEBI:60240"/>
        <label>1</label>
    </ligand>
</feature>
<name>A0A7G9FP61_9FIRM</name>
<protein>
    <recommendedName>
        <fullName evidence="2">GTP cyclohydrolase 1 type 2 homolog</fullName>
    </recommendedName>
</protein>
<dbReference type="InterPro" id="IPR036069">
    <property type="entry name" value="DUF34/NIF3_sf"/>
</dbReference>
<dbReference type="EMBL" id="CP060632">
    <property type="protein sequence ID" value="QNM00343.1"/>
    <property type="molecule type" value="Genomic_DNA"/>
</dbReference>
<dbReference type="RefSeq" id="WP_249321615.1">
    <property type="nucleotide sequence ID" value="NZ_CP060632.1"/>
</dbReference>
<feature type="binding site" evidence="4">
    <location>
        <position position="111"/>
    </location>
    <ligand>
        <name>a divalent metal cation</name>
        <dbReference type="ChEBI" id="CHEBI:60240"/>
        <label>1</label>
    </ligand>
</feature>
<evidence type="ECO:0000313" key="5">
    <source>
        <dbReference type="EMBL" id="QNM00343.1"/>
    </source>
</evidence>
<proteinExistence type="inferred from homology"/>
<dbReference type="NCBIfam" id="TIGR00486">
    <property type="entry name" value="YbgI_SA1388"/>
    <property type="match status" value="1"/>
</dbReference>
<keyword evidence="3 4" id="KW-0479">Metal-binding</keyword>
<dbReference type="PANTHER" id="PTHR13799:SF14">
    <property type="entry name" value="GTP CYCLOHYDROLASE 1 TYPE 2 HOMOLOG"/>
    <property type="match status" value="1"/>
</dbReference>
<evidence type="ECO:0000256" key="4">
    <source>
        <dbReference type="PIRSR" id="PIRSR602678-1"/>
    </source>
</evidence>
<feature type="binding site" evidence="4">
    <location>
        <position position="229"/>
    </location>
    <ligand>
        <name>a divalent metal cation</name>
        <dbReference type="ChEBI" id="CHEBI:60240"/>
        <label>1</label>
    </ligand>
</feature>
<dbReference type="GO" id="GO:0005737">
    <property type="term" value="C:cytoplasm"/>
    <property type="evidence" value="ECO:0007669"/>
    <property type="project" value="TreeGrafter"/>
</dbReference>
<comment type="similarity">
    <text evidence="1">Belongs to the GTP cyclohydrolase I type 2/NIF3 family.</text>
</comment>
<keyword evidence="6" id="KW-1185">Reference proteome</keyword>
<dbReference type="KEGG" id="wcp:H9Q76_03375"/>
<dbReference type="GO" id="GO:0046872">
    <property type="term" value="F:metal ion binding"/>
    <property type="evidence" value="ECO:0007669"/>
    <property type="project" value="UniProtKB-KW"/>
</dbReference>
<dbReference type="FunFam" id="3.40.1390.30:FF:000001">
    <property type="entry name" value="GTP cyclohydrolase 1 type 2"/>
    <property type="match status" value="1"/>
</dbReference>
<dbReference type="SUPFAM" id="SSF102705">
    <property type="entry name" value="NIF3 (NGG1p interacting factor 3)-like"/>
    <property type="match status" value="1"/>
</dbReference>
<dbReference type="Gene3D" id="3.40.1390.30">
    <property type="entry name" value="NIF3 (NGG1p interacting factor 3)-like"/>
    <property type="match status" value="2"/>
</dbReference>
<organism evidence="5 6">
    <name type="scientific">Wujia chipingensis</name>
    <dbReference type="NCBI Taxonomy" id="2763670"/>
    <lineage>
        <taxon>Bacteria</taxon>
        <taxon>Bacillati</taxon>
        <taxon>Bacillota</taxon>
        <taxon>Clostridia</taxon>
        <taxon>Lachnospirales</taxon>
        <taxon>Lachnospiraceae</taxon>
        <taxon>Wujia</taxon>
    </lineage>
</organism>
<evidence type="ECO:0000256" key="2">
    <source>
        <dbReference type="ARBA" id="ARBA00022112"/>
    </source>
</evidence>
<evidence type="ECO:0000256" key="1">
    <source>
        <dbReference type="ARBA" id="ARBA00006964"/>
    </source>
</evidence>
<accession>A0A7G9FP61</accession>
<dbReference type="AlphaFoldDB" id="A0A7G9FP61"/>
<dbReference type="InterPro" id="IPR002678">
    <property type="entry name" value="DUF34/NIF3"/>
</dbReference>
<gene>
    <name evidence="5" type="ORF">H9Q76_03375</name>
</gene>
<evidence type="ECO:0000256" key="3">
    <source>
        <dbReference type="ARBA" id="ARBA00022723"/>
    </source>
</evidence>
<sequence>MDEMRGDRMRCDEIIQLLEKKAPIEYAMDWDHVGLLVGRRDKEVHKLMLVVDVTEEIVDAAVAQNVDMIVSHHPMIFGKVDRVNDETVLGRKILKLIEHGIACYAMHTNFDTIGGMAKEAAAMLGLQNMEVLEETKDGEGIGEVGYLPAATTVTALAALIKEKFDLKNVLLYGNPNDTVEKIAICPGSGKSVINEAVQKKADCLITGDIGHHEGLDANEMGLTILDASHYGLEHIFMHIMYEYLKGYCMDVEIGIADVGVPFSIL</sequence>
<dbReference type="Pfam" id="PF01784">
    <property type="entry name" value="DUF34_NIF3"/>
    <property type="match status" value="1"/>
</dbReference>
<reference evidence="5 6" key="1">
    <citation type="submission" date="2020-08" db="EMBL/GenBank/DDBJ databases">
        <authorList>
            <person name="Liu C."/>
            <person name="Sun Q."/>
        </authorList>
    </citation>
    <scope>NUCLEOTIDE SEQUENCE [LARGE SCALE GENOMIC DNA]</scope>
    <source>
        <strain evidence="5 6">NSJ-4</strain>
    </source>
</reference>
<evidence type="ECO:0000313" key="6">
    <source>
        <dbReference type="Proteomes" id="UP000515819"/>
    </source>
</evidence>
<dbReference type="PANTHER" id="PTHR13799">
    <property type="entry name" value="NGG1 INTERACTING FACTOR 3"/>
    <property type="match status" value="1"/>
</dbReference>
<feature type="binding site" evidence="4">
    <location>
        <position position="72"/>
    </location>
    <ligand>
        <name>a divalent metal cation</name>
        <dbReference type="ChEBI" id="CHEBI:60240"/>
        <label>1</label>
    </ligand>
</feature>
<feature type="binding site" evidence="4">
    <location>
        <position position="233"/>
    </location>
    <ligand>
        <name>a divalent metal cation</name>
        <dbReference type="ChEBI" id="CHEBI:60240"/>
        <label>1</label>
    </ligand>
</feature>
<dbReference type="Proteomes" id="UP000515819">
    <property type="component" value="Chromosome"/>
</dbReference>